<dbReference type="EMBL" id="MELK01000009">
    <property type="protein sequence ID" value="OFW59891.1"/>
    <property type="molecule type" value="Genomic_DNA"/>
</dbReference>
<accession>A0A1F2WSP2</accession>
<dbReference type="Proteomes" id="UP000177876">
    <property type="component" value="Unassembled WGS sequence"/>
</dbReference>
<dbReference type="InterPro" id="IPR011473">
    <property type="entry name" value="DUF1579"/>
</dbReference>
<evidence type="ECO:0000313" key="2">
    <source>
        <dbReference type="Proteomes" id="UP000177876"/>
    </source>
</evidence>
<proteinExistence type="predicted"/>
<name>A0A1F2WSP2_9ACTN</name>
<evidence type="ECO:0000313" key="1">
    <source>
        <dbReference type="EMBL" id="OFW59891.1"/>
    </source>
</evidence>
<organism evidence="1 2">
    <name type="scientific">Candidatus Solincola sediminis</name>
    <dbReference type="NCBI Taxonomy" id="1797199"/>
    <lineage>
        <taxon>Bacteria</taxon>
        <taxon>Bacillati</taxon>
        <taxon>Actinomycetota</taxon>
        <taxon>Candidatus Geothermincolia</taxon>
        <taxon>Candidatus Geothermincolales</taxon>
        <taxon>Candidatus Geothermincolaceae</taxon>
        <taxon>Candidatus Solincola</taxon>
    </lineage>
</organism>
<dbReference type="Pfam" id="PF07617">
    <property type="entry name" value="DUF1579"/>
    <property type="match status" value="1"/>
</dbReference>
<protein>
    <recommendedName>
        <fullName evidence="3">DUF1579 domain-containing protein</fullName>
    </recommendedName>
</protein>
<sequence length="168" mass="18757">MAQEEIKTEGAIGPDGKRIELPEKAKVLHKLIGEWKMTAVGHMGDQEMKANGAWSVSATAGGFGTTGRQSMLDPEGNPEYLATDLWGYDPASDEYHYFYVDNFAEAHDLSGSLVHPDKMELVYEGRQDGKKYVELAEVDFVNDNEIRVRSSGKVDDEFVWDFDATFAK</sequence>
<comment type="caution">
    <text evidence="1">The sequence shown here is derived from an EMBL/GenBank/DDBJ whole genome shotgun (WGS) entry which is preliminary data.</text>
</comment>
<reference evidence="1 2" key="1">
    <citation type="journal article" date="2016" name="Nat. Commun.">
        <title>Thousands of microbial genomes shed light on interconnected biogeochemical processes in an aquifer system.</title>
        <authorList>
            <person name="Anantharaman K."/>
            <person name="Brown C.T."/>
            <person name="Hug L.A."/>
            <person name="Sharon I."/>
            <person name="Castelle C.J."/>
            <person name="Probst A.J."/>
            <person name="Thomas B.C."/>
            <person name="Singh A."/>
            <person name="Wilkins M.J."/>
            <person name="Karaoz U."/>
            <person name="Brodie E.L."/>
            <person name="Williams K.H."/>
            <person name="Hubbard S.S."/>
            <person name="Banfield J.F."/>
        </authorList>
    </citation>
    <scope>NUCLEOTIDE SEQUENCE [LARGE SCALE GENOMIC DNA]</scope>
</reference>
<dbReference type="AlphaFoldDB" id="A0A1F2WSP2"/>
<gene>
    <name evidence="1" type="ORF">A2Y75_10485</name>
</gene>
<evidence type="ECO:0008006" key="3">
    <source>
        <dbReference type="Google" id="ProtNLM"/>
    </source>
</evidence>